<reference evidence="1 2" key="1">
    <citation type="submission" date="2024-02" db="EMBL/GenBank/DDBJ databases">
        <title>de novo genome assembly of Solanum bulbocastanum strain 11H21.</title>
        <authorList>
            <person name="Hosaka A.J."/>
        </authorList>
    </citation>
    <scope>NUCLEOTIDE SEQUENCE [LARGE SCALE GENOMIC DNA]</scope>
    <source>
        <tissue evidence="1">Young leaves</tissue>
    </source>
</reference>
<gene>
    <name evidence="1" type="ORF">RDI58_010660</name>
</gene>
<accession>A0AAN8TPU9</accession>
<dbReference type="EMBL" id="JBANQN010000004">
    <property type="protein sequence ID" value="KAK6791579.1"/>
    <property type="molecule type" value="Genomic_DNA"/>
</dbReference>
<comment type="caution">
    <text evidence="1">The sequence shown here is derived from an EMBL/GenBank/DDBJ whole genome shotgun (WGS) entry which is preliminary data.</text>
</comment>
<evidence type="ECO:0000313" key="1">
    <source>
        <dbReference type="EMBL" id="KAK6791579.1"/>
    </source>
</evidence>
<keyword evidence="2" id="KW-1185">Reference proteome</keyword>
<sequence>MRVDQMVHSE</sequence>
<protein>
    <submittedName>
        <fullName evidence="1">Uncharacterized protein</fullName>
    </submittedName>
</protein>
<proteinExistence type="predicted"/>
<organism evidence="1 2">
    <name type="scientific">Solanum bulbocastanum</name>
    <name type="common">Wild potato</name>
    <dbReference type="NCBI Taxonomy" id="147425"/>
    <lineage>
        <taxon>Eukaryota</taxon>
        <taxon>Viridiplantae</taxon>
        <taxon>Streptophyta</taxon>
        <taxon>Embryophyta</taxon>
        <taxon>Tracheophyta</taxon>
        <taxon>Spermatophyta</taxon>
        <taxon>Magnoliopsida</taxon>
        <taxon>eudicotyledons</taxon>
        <taxon>Gunneridae</taxon>
        <taxon>Pentapetalae</taxon>
        <taxon>asterids</taxon>
        <taxon>lamiids</taxon>
        <taxon>Solanales</taxon>
        <taxon>Solanaceae</taxon>
        <taxon>Solanoideae</taxon>
        <taxon>Solaneae</taxon>
        <taxon>Solanum</taxon>
    </lineage>
</organism>
<dbReference type="Proteomes" id="UP001371456">
    <property type="component" value="Unassembled WGS sequence"/>
</dbReference>
<name>A0AAN8TPU9_SOLBU</name>
<evidence type="ECO:0000313" key="2">
    <source>
        <dbReference type="Proteomes" id="UP001371456"/>
    </source>
</evidence>